<dbReference type="AlphaFoldDB" id="A0A409YIC4"/>
<accession>A0A409YIC4</accession>
<feature type="signal peptide" evidence="2">
    <location>
        <begin position="1"/>
        <end position="18"/>
    </location>
</feature>
<evidence type="ECO:0000313" key="3">
    <source>
        <dbReference type="EMBL" id="PPR02746.1"/>
    </source>
</evidence>
<proteinExistence type="predicted"/>
<dbReference type="EMBL" id="NHYE01000825">
    <property type="protein sequence ID" value="PPR02746.1"/>
    <property type="molecule type" value="Genomic_DNA"/>
</dbReference>
<dbReference type="InParanoid" id="A0A409YIC4"/>
<dbReference type="Proteomes" id="UP000284706">
    <property type="component" value="Unassembled WGS sequence"/>
</dbReference>
<evidence type="ECO:0000256" key="1">
    <source>
        <dbReference type="SAM" id="MobiDB-lite"/>
    </source>
</evidence>
<evidence type="ECO:0000313" key="4">
    <source>
        <dbReference type="Proteomes" id="UP000284706"/>
    </source>
</evidence>
<sequence length="94" mass="9769">MLKAILFCIAALFFVVSAAPVPGADSPTGEASDAIFLRSAQDEGSSKSDAVFLRSPQADDGAPSDAIFLRDPQEGADGEPSDAIFLRAFGYDAN</sequence>
<keyword evidence="4" id="KW-1185">Reference proteome</keyword>
<reference evidence="3 4" key="1">
    <citation type="journal article" date="2018" name="Evol. Lett.">
        <title>Horizontal gene cluster transfer increased hallucinogenic mushroom diversity.</title>
        <authorList>
            <person name="Reynolds H.T."/>
            <person name="Vijayakumar V."/>
            <person name="Gluck-Thaler E."/>
            <person name="Korotkin H.B."/>
            <person name="Matheny P.B."/>
            <person name="Slot J.C."/>
        </authorList>
    </citation>
    <scope>NUCLEOTIDE SEQUENCE [LARGE SCALE GENOMIC DNA]</scope>
    <source>
        <strain evidence="3 4">SRW20</strain>
    </source>
</reference>
<feature type="region of interest" description="Disordered" evidence="1">
    <location>
        <begin position="55"/>
        <end position="80"/>
    </location>
</feature>
<name>A0A409YIC4_9AGAR</name>
<protein>
    <submittedName>
        <fullName evidence="3">Uncharacterized protein</fullName>
    </submittedName>
</protein>
<evidence type="ECO:0000256" key="2">
    <source>
        <dbReference type="SAM" id="SignalP"/>
    </source>
</evidence>
<comment type="caution">
    <text evidence="3">The sequence shown here is derived from an EMBL/GenBank/DDBJ whole genome shotgun (WGS) entry which is preliminary data.</text>
</comment>
<feature type="chain" id="PRO_5018979336" evidence="2">
    <location>
        <begin position="19"/>
        <end position="94"/>
    </location>
</feature>
<dbReference type="OrthoDB" id="10533522at2759"/>
<keyword evidence="2" id="KW-0732">Signal</keyword>
<gene>
    <name evidence="3" type="ORF">CVT26_009457</name>
</gene>
<organism evidence="3 4">
    <name type="scientific">Gymnopilus dilepis</name>
    <dbReference type="NCBI Taxonomy" id="231916"/>
    <lineage>
        <taxon>Eukaryota</taxon>
        <taxon>Fungi</taxon>
        <taxon>Dikarya</taxon>
        <taxon>Basidiomycota</taxon>
        <taxon>Agaricomycotina</taxon>
        <taxon>Agaricomycetes</taxon>
        <taxon>Agaricomycetidae</taxon>
        <taxon>Agaricales</taxon>
        <taxon>Agaricineae</taxon>
        <taxon>Hymenogastraceae</taxon>
        <taxon>Gymnopilus</taxon>
    </lineage>
</organism>